<evidence type="ECO:0000313" key="2">
    <source>
        <dbReference type="Proteomes" id="UP000481417"/>
    </source>
</evidence>
<keyword evidence="2" id="KW-1185">Reference proteome</keyword>
<dbReference type="AlphaFoldDB" id="A0A6L6HUY8"/>
<organism evidence="1 2">
    <name type="scientific">Paracoccus lichenicola</name>
    <dbReference type="NCBI Taxonomy" id="2665644"/>
    <lineage>
        <taxon>Bacteria</taxon>
        <taxon>Pseudomonadati</taxon>
        <taxon>Pseudomonadota</taxon>
        <taxon>Alphaproteobacteria</taxon>
        <taxon>Rhodobacterales</taxon>
        <taxon>Paracoccaceae</taxon>
        <taxon>Paracoccus</taxon>
    </lineage>
</organism>
<gene>
    <name evidence="1" type="ORF">GIY56_17820</name>
</gene>
<dbReference type="RefSeq" id="WP_154766193.1">
    <property type="nucleotide sequence ID" value="NZ_WMBT01000033.1"/>
</dbReference>
<name>A0A6L6HUY8_9RHOB</name>
<accession>A0A6L6HUY8</accession>
<evidence type="ECO:0000313" key="1">
    <source>
        <dbReference type="EMBL" id="MTE02150.1"/>
    </source>
</evidence>
<comment type="caution">
    <text evidence="1">The sequence shown here is derived from an EMBL/GenBank/DDBJ whole genome shotgun (WGS) entry which is preliminary data.</text>
</comment>
<proteinExistence type="predicted"/>
<dbReference type="Proteomes" id="UP000481417">
    <property type="component" value="Unassembled WGS sequence"/>
</dbReference>
<reference evidence="1 2" key="1">
    <citation type="submission" date="2019-11" db="EMBL/GenBank/DDBJ databases">
        <authorList>
            <person name="Lang L."/>
        </authorList>
    </citation>
    <scope>NUCLEOTIDE SEQUENCE [LARGE SCALE GENOMIC DNA]</scope>
    <source>
        <strain evidence="1 2">YIM 132242</strain>
    </source>
</reference>
<dbReference type="EMBL" id="WMBT01000033">
    <property type="protein sequence ID" value="MTE02150.1"/>
    <property type="molecule type" value="Genomic_DNA"/>
</dbReference>
<protein>
    <submittedName>
        <fullName evidence="1">Uncharacterized protein</fullName>
    </submittedName>
</protein>
<sequence>MPESDADLHAYVDLLAANFKRYFSALTRHLQCLETAWRDGPFAVAFWQETPLLSHLKGNV</sequence>